<dbReference type="EMBL" id="CM046389">
    <property type="protein sequence ID" value="KAI8567822.1"/>
    <property type="molecule type" value="Genomic_DNA"/>
</dbReference>
<accession>A0ACC0PT06</accession>
<name>A0ACC0PT06_RHOML</name>
<organism evidence="1 2">
    <name type="scientific">Rhododendron molle</name>
    <name type="common">Chinese azalea</name>
    <name type="synonym">Azalea mollis</name>
    <dbReference type="NCBI Taxonomy" id="49168"/>
    <lineage>
        <taxon>Eukaryota</taxon>
        <taxon>Viridiplantae</taxon>
        <taxon>Streptophyta</taxon>
        <taxon>Embryophyta</taxon>
        <taxon>Tracheophyta</taxon>
        <taxon>Spermatophyta</taxon>
        <taxon>Magnoliopsida</taxon>
        <taxon>eudicotyledons</taxon>
        <taxon>Gunneridae</taxon>
        <taxon>Pentapetalae</taxon>
        <taxon>asterids</taxon>
        <taxon>Ericales</taxon>
        <taxon>Ericaceae</taxon>
        <taxon>Ericoideae</taxon>
        <taxon>Rhodoreae</taxon>
        <taxon>Rhododendron</taxon>
    </lineage>
</organism>
<dbReference type="Proteomes" id="UP001062846">
    <property type="component" value="Chromosome 2"/>
</dbReference>
<comment type="caution">
    <text evidence="1">The sequence shown here is derived from an EMBL/GenBank/DDBJ whole genome shotgun (WGS) entry which is preliminary data.</text>
</comment>
<keyword evidence="2" id="KW-1185">Reference proteome</keyword>
<protein>
    <submittedName>
        <fullName evidence="1">Uncharacterized protein</fullName>
    </submittedName>
</protein>
<gene>
    <name evidence="1" type="ORF">RHMOL_Rhmol02G0151300</name>
</gene>
<evidence type="ECO:0000313" key="2">
    <source>
        <dbReference type="Proteomes" id="UP001062846"/>
    </source>
</evidence>
<evidence type="ECO:0000313" key="1">
    <source>
        <dbReference type="EMBL" id="KAI8567822.1"/>
    </source>
</evidence>
<sequence length="69" mass="7767">MFFAAVVRTKNWKPLPGMMPVMMEKKSLTPRQRTQIECVVRGRVGSMSKSVNSGEKRSGGIMMGRKSYT</sequence>
<proteinExistence type="predicted"/>
<reference evidence="1" key="1">
    <citation type="submission" date="2022-02" db="EMBL/GenBank/DDBJ databases">
        <title>Plant Genome Project.</title>
        <authorList>
            <person name="Zhang R.-G."/>
        </authorList>
    </citation>
    <scope>NUCLEOTIDE SEQUENCE</scope>
    <source>
        <strain evidence="1">AT1</strain>
    </source>
</reference>